<keyword evidence="2" id="KW-1185">Reference proteome</keyword>
<gene>
    <name evidence="1" type="ORF">LMG7141_02370</name>
</gene>
<reference evidence="1 2" key="1">
    <citation type="submission" date="2023-07" db="EMBL/GenBank/DDBJ databases">
        <authorList>
            <person name="Peeters C."/>
        </authorList>
    </citation>
    <scope>NUCLEOTIDE SEQUENCE [LARGE SCALE GENOMIC DNA]</scope>
    <source>
        <strain evidence="1 2">LMG 7141</strain>
    </source>
</reference>
<evidence type="ECO:0000313" key="1">
    <source>
        <dbReference type="EMBL" id="CAJ0790462.1"/>
    </source>
</evidence>
<dbReference type="EMBL" id="CATYWO010000003">
    <property type="protein sequence ID" value="CAJ0790462.1"/>
    <property type="molecule type" value="Genomic_DNA"/>
</dbReference>
<accession>A0ABN9IS34</accession>
<name>A0ABN9IS34_9RALS</name>
<organism evidence="1 2">
    <name type="scientific">Ralstonia condita</name>
    <dbReference type="NCBI Taxonomy" id="3058600"/>
    <lineage>
        <taxon>Bacteria</taxon>
        <taxon>Pseudomonadati</taxon>
        <taxon>Pseudomonadota</taxon>
        <taxon>Betaproteobacteria</taxon>
        <taxon>Burkholderiales</taxon>
        <taxon>Burkholderiaceae</taxon>
        <taxon>Ralstonia</taxon>
    </lineage>
</organism>
<sequence length="108" mass="12139">MSFWSATPVSLQPRATLVRWRVFQTELGERHFAGHCIESGRGRVSSAIVSFDFNTRTGVSTSGRRYVLSGKAGYDDDGQYVWLLWSLYNAVPWAKDVSDEYDPLGDVS</sequence>
<proteinExistence type="predicted"/>
<protein>
    <submittedName>
        <fullName evidence="1">Uncharacterized protein</fullName>
    </submittedName>
</protein>
<evidence type="ECO:0000313" key="2">
    <source>
        <dbReference type="Proteomes" id="UP001189616"/>
    </source>
</evidence>
<dbReference type="Proteomes" id="UP001189616">
    <property type="component" value="Unassembled WGS sequence"/>
</dbReference>
<comment type="caution">
    <text evidence="1">The sequence shown here is derived from an EMBL/GenBank/DDBJ whole genome shotgun (WGS) entry which is preliminary data.</text>
</comment>